<evidence type="ECO:0000313" key="3">
    <source>
        <dbReference type="Proteomes" id="UP001054945"/>
    </source>
</evidence>
<gene>
    <name evidence="2" type="ORF">CEXT_683991</name>
</gene>
<name>A0AAV4VLW0_CAEEX</name>
<comment type="caution">
    <text evidence="2">The sequence shown here is derived from an EMBL/GenBank/DDBJ whole genome shotgun (WGS) entry which is preliminary data.</text>
</comment>
<dbReference type="AlphaFoldDB" id="A0AAV4VLW0"/>
<accession>A0AAV4VLW0</accession>
<sequence>MAIEQGAQWALLEILAINLRLLTLTGSCLLTFWPRLLGREAKGVIVGAMPSIRPTTASHWPRGPAPKGRGSVFFRSQRSSNSRLQEKENWRKESQTQRMRFLAILFLSC</sequence>
<feature type="region of interest" description="Disordered" evidence="1">
    <location>
        <begin position="53"/>
        <end position="91"/>
    </location>
</feature>
<evidence type="ECO:0000313" key="2">
    <source>
        <dbReference type="EMBL" id="GIY70910.1"/>
    </source>
</evidence>
<protein>
    <submittedName>
        <fullName evidence="2">Uncharacterized protein</fullName>
    </submittedName>
</protein>
<feature type="compositionally biased region" description="Polar residues" evidence="1">
    <location>
        <begin position="74"/>
        <end position="83"/>
    </location>
</feature>
<proteinExistence type="predicted"/>
<evidence type="ECO:0000256" key="1">
    <source>
        <dbReference type="SAM" id="MobiDB-lite"/>
    </source>
</evidence>
<keyword evidence="3" id="KW-1185">Reference proteome</keyword>
<organism evidence="2 3">
    <name type="scientific">Caerostris extrusa</name>
    <name type="common">Bark spider</name>
    <name type="synonym">Caerostris bankana</name>
    <dbReference type="NCBI Taxonomy" id="172846"/>
    <lineage>
        <taxon>Eukaryota</taxon>
        <taxon>Metazoa</taxon>
        <taxon>Ecdysozoa</taxon>
        <taxon>Arthropoda</taxon>
        <taxon>Chelicerata</taxon>
        <taxon>Arachnida</taxon>
        <taxon>Araneae</taxon>
        <taxon>Araneomorphae</taxon>
        <taxon>Entelegynae</taxon>
        <taxon>Araneoidea</taxon>
        <taxon>Araneidae</taxon>
        <taxon>Caerostris</taxon>
    </lineage>
</organism>
<reference evidence="2 3" key="1">
    <citation type="submission" date="2021-06" db="EMBL/GenBank/DDBJ databases">
        <title>Caerostris extrusa draft genome.</title>
        <authorList>
            <person name="Kono N."/>
            <person name="Arakawa K."/>
        </authorList>
    </citation>
    <scope>NUCLEOTIDE SEQUENCE [LARGE SCALE GENOMIC DNA]</scope>
</reference>
<dbReference type="Proteomes" id="UP001054945">
    <property type="component" value="Unassembled WGS sequence"/>
</dbReference>
<dbReference type="EMBL" id="BPLR01014733">
    <property type="protein sequence ID" value="GIY70910.1"/>
    <property type="molecule type" value="Genomic_DNA"/>
</dbReference>